<dbReference type="Gene3D" id="2.60.120.890">
    <property type="entry name" value="BT2081, beta-jelly-roll domain"/>
    <property type="match status" value="1"/>
</dbReference>
<reference evidence="3" key="2">
    <citation type="submission" date="2021-09" db="EMBL/GenBank/DDBJ databases">
        <authorList>
            <person name="Gilroy R."/>
        </authorList>
    </citation>
    <scope>NUCLEOTIDE SEQUENCE</scope>
    <source>
        <strain evidence="3">CHK55-1828</strain>
    </source>
</reference>
<evidence type="ECO:0000259" key="2">
    <source>
        <dbReference type="PROSITE" id="PS50866"/>
    </source>
</evidence>
<dbReference type="InterPro" id="IPR038653">
    <property type="entry name" value="Put_CMD_sf"/>
</dbReference>
<gene>
    <name evidence="3" type="ORF">K8W02_01100</name>
</gene>
<dbReference type="Pfam" id="PF13201">
    <property type="entry name" value="PCMD"/>
    <property type="match status" value="1"/>
</dbReference>
<dbReference type="InterPro" id="IPR025112">
    <property type="entry name" value="PCMD"/>
</dbReference>
<dbReference type="InterPro" id="IPR009038">
    <property type="entry name" value="GOLD_dom"/>
</dbReference>
<dbReference type="PROSITE" id="PS51257">
    <property type="entry name" value="PROKAR_LIPOPROTEIN"/>
    <property type="match status" value="1"/>
</dbReference>
<protein>
    <submittedName>
        <fullName evidence="3">PCMD domain-containing protein</fullName>
    </submittedName>
</protein>
<evidence type="ECO:0000313" key="3">
    <source>
        <dbReference type="EMBL" id="HJF90974.1"/>
    </source>
</evidence>
<organism evidence="3 4">
    <name type="scientific">Mediterranea massiliensis</name>
    <dbReference type="NCBI Taxonomy" id="1841865"/>
    <lineage>
        <taxon>Bacteria</taxon>
        <taxon>Pseudomonadati</taxon>
        <taxon>Bacteroidota</taxon>
        <taxon>Bacteroidia</taxon>
        <taxon>Bacteroidales</taxon>
        <taxon>Bacteroidaceae</taxon>
        <taxon>Mediterranea</taxon>
    </lineage>
</organism>
<dbReference type="RefSeq" id="WP_022021454.1">
    <property type="nucleotide sequence ID" value="NZ_DYVX01000007.1"/>
</dbReference>
<keyword evidence="1" id="KW-0732">Signal</keyword>
<dbReference type="AlphaFoldDB" id="A0A921HVG0"/>
<accession>A0A921HVG0</accession>
<name>A0A921HVG0_9BACT</name>
<comment type="caution">
    <text evidence="3">The sequence shown here is derived from an EMBL/GenBank/DDBJ whole genome shotgun (WGS) entry which is preliminary data.</text>
</comment>
<sequence length="387" mass="42548">MKVKQLLPCFLLTASLCSCIQDEALNVEAAIDACTGTDVQFTNAINNNRGFNIYVNKGADLSRQTLTFTIPQGATIELSNPTEGDSDFTPNADGTYTAVINFGNDNHTRHLTVTSKDKSNRVDYQICVILMELPTRYHFERLQNSNEPYHILLEEEPISPDGLLRTLQWCSGNPGYELTKMASTPQGYPTVQADEGYVGKCVKLETRNTGSFGAMVGMHIAAGNLFTGSFDLSNALNNAPAATHFGVQFYKTPSRLKGYYKFKRGEVYTEDGETVNGKQDSFDIYAILYEAEDNAFMLDGSNALTDPSIVLMARIDQADAVETDTWRAFDLPFEGRNGKSINAQKLADGKYKLGIVFSSSIGGAYFKGSVGSTLYVDEVELICEEDL</sequence>
<dbReference type="PROSITE" id="PS50866">
    <property type="entry name" value="GOLD"/>
    <property type="match status" value="1"/>
</dbReference>
<dbReference type="EMBL" id="DYVX01000007">
    <property type="protein sequence ID" value="HJF90974.1"/>
    <property type="molecule type" value="Genomic_DNA"/>
</dbReference>
<dbReference type="Proteomes" id="UP000717835">
    <property type="component" value="Unassembled WGS sequence"/>
</dbReference>
<feature type="domain" description="GOLD" evidence="2">
    <location>
        <begin position="7"/>
        <end position="128"/>
    </location>
</feature>
<feature type="chain" id="PRO_5037387303" evidence="1">
    <location>
        <begin position="21"/>
        <end position="387"/>
    </location>
</feature>
<feature type="signal peptide" evidence="1">
    <location>
        <begin position="1"/>
        <end position="20"/>
    </location>
</feature>
<reference evidence="3" key="1">
    <citation type="journal article" date="2021" name="PeerJ">
        <title>Extensive microbial diversity within the chicken gut microbiome revealed by metagenomics and culture.</title>
        <authorList>
            <person name="Gilroy R."/>
            <person name="Ravi A."/>
            <person name="Getino M."/>
            <person name="Pursley I."/>
            <person name="Horton D.L."/>
            <person name="Alikhan N.F."/>
            <person name="Baker D."/>
            <person name="Gharbi K."/>
            <person name="Hall N."/>
            <person name="Watson M."/>
            <person name="Adriaenssens E.M."/>
            <person name="Foster-Nyarko E."/>
            <person name="Jarju S."/>
            <person name="Secka A."/>
            <person name="Antonio M."/>
            <person name="Oren A."/>
            <person name="Chaudhuri R.R."/>
            <person name="La Ragione R."/>
            <person name="Hildebrand F."/>
            <person name="Pallen M.J."/>
        </authorList>
    </citation>
    <scope>NUCLEOTIDE SEQUENCE</scope>
    <source>
        <strain evidence="3">CHK55-1828</strain>
    </source>
</reference>
<dbReference type="Gene3D" id="2.60.40.2340">
    <property type="match status" value="1"/>
</dbReference>
<evidence type="ECO:0000313" key="4">
    <source>
        <dbReference type="Proteomes" id="UP000717835"/>
    </source>
</evidence>
<evidence type="ECO:0000256" key="1">
    <source>
        <dbReference type="SAM" id="SignalP"/>
    </source>
</evidence>
<proteinExistence type="predicted"/>